<name>A0A6J7MBB4_9ZZZZ</name>
<feature type="region of interest" description="Disordered" evidence="1">
    <location>
        <begin position="200"/>
        <end position="222"/>
    </location>
</feature>
<dbReference type="EMBL" id="CAFBOM010000026">
    <property type="protein sequence ID" value="CAB4977055.1"/>
    <property type="molecule type" value="Genomic_DNA"/>
</dbReference>
<reference evidence="2" key="1">
    <citation type="submission" date="2020-05" db="EMBL/GenBank/DDBJ databases">
        <authorList>
            <person name="Chiriac C."/>
            <person name="Salcher M."/>
            <person name="Ghai R."/>
            <person name="Kavagutti S V."/>
        </authorList>
    </citation>
    <scope>NUCLEOTIDE SEQUENCE</scope>
</reference>
<dbReference type="AlphaFoldDB" id="A0A6J7MBB4"/>
<accession>A0A6J7MBB4</accession>
<protein>
    <submittedName>
        <fullName evidence="2">Unannotated protein</fullName>
    </submittedName>
</protein>
<feature type="region of interest" description="Disordered" evidence="1">
    <location>
        <begin position="278"/>
        <end position="313"/>
    </location>
</feature>
<evidence type="ECO:0000256" key="1">
    <source>
        <dbReference type="SAM" id="MobiDB-lite"/>
    </source>
</evidence>
<gene>
    <name evidence="2" type="ORF">UFOPK3957_00263</name>
</gene>
<feature type="compositionally biased region" description="Gly residues" evidence="1">
    <location>
        <begin position="290"/>
        <end position="309"/>
    </location>
</feature>
<proteinExistence type="predicted"/>
<sequence length="360" mass="38187">MERRCKGEYRGTVGKLPGDVGGEMLDVCEGEHARTLWYVEVCAVRGQRAGNGSHGVAMLLEILAAVEKREGKARIGGFVALSAHGAGKNPTRDEIARATHEKLRRGADEPRHRKGPAGRVPLGEIEQQVAGVEYAVDLGDDVAGEHHLVEFASGDAADGLGDGALPLDGAARALRPPHPRWSIGDRYRGQRPARVLAEVDGRDPRLAAAPADDDLGDDDDRGAGLRVEREGCECDRARAGNGNGVVDRCGGAPLGPPALHPAESLRAADLELCGNSPADEALAPAHPGEGSAGGEAGEQGLRIGDGPGANGDRRRSLWVTECIRIRHEPKRRAFDGSRHFEVAGHSRRGRWGARGARMWP</sequence>
<organism evidence="2">
    <name type="scientific">freshwater metagenome</name>
    <dbReference type="NCBI Taxonomy" id="449393"/>
    <lineage>
        <taxon>unclassified sequences</taxon>
        <taxon>metagenomes</taxon>
        <taxon>ecological metagenomes</taxon>
    </lineage>
</organism>
<evidence type="ECO:0000313" key="2">
    <source>
        <dbReference type="EMBL" id="CAB4977055.1"/>
    </source>
</evidence>
<feature type="compositionally biased region" description="Acidic residues" evidence="1">
    <location>
        <begin position="211"/>
        <end position="220"/>
    </location>
</feature>